<gene>
    <name evidence="1" type="ORF">C6V80_09905</name>
    <name evidence="2" type="ORF">EDC58_1991</name>
</gene>
<geneLocation type="plasmid" evidence="1 4">
    <name>unnamed1</name>
</geneLocation>
<dbReference type="EMBL" id="CP040940">
    <property type="protein sequence ID" value="QDD68158.1"/>
    <property type="molecule type" value="Genomic_DNA"/>
</dbReference>
<evidence type="ECO:0000313" key="4">
    <source>
        <dbReference type="Proteomes" id="UP000298805"/>
    </source>
</evidence>
<dbReference type="Proteomes" id="UP000272781">
    <property type="component" value="Unassembled WGS sequence"/>
</dbReference>
<evidence type="ECO:0000313" key="1">
    <source>
        <dbReference type="EMBL" id="QDD68158.1"/>
    </source>
</evidence>
<proteinExistence type="predicted"/>
<protein>
    <submittedName>
        <fullName evidence="2">Uncharacterized protein</fullName>
    </submittedName>
</protein>
<dbReference type="RefSeq" id="WP_123353362.1">
    <property type="nucleotide sequence ID" value="NZ_CP040940.1"/>
</dbReference>
<sequence length="408" mass="45903">MKLRKILIFLLIISIANAGMSLSFGSIRDQVKEQISKQINKNATSKLADLIGVKKDIISNIINGTKLGNLPGLTGLDSFINSITMGYVNFKCVKPTFKKPKFNLCDMDFDKFKIKLGPCEAKATNPLKDLYDKMCNKKKKKKATSSTISFLDSMNAKISDVNLSNIITPSGISLAKIYGDDKNPSFYAVLAKKNPSNPAVSSWLNNDRKTLILQDKTVKFTGTTDISRIELPKNRGLWLKSVYDSAKKFSEIVPDYLGIYEEVTSQLTEKFVNISGNTLSEIRAIESKEWQNVVNSPEIKNIFNVVNQAYDMYYANKLLILNAKSKFYQYAPTQDRLNLLPVSKRTDVKYKSIVYSAQVTDLMAKKEIEKKKTNQNISLVLKAAYISSLDFRDDIAQKEIDTLINSVQ</sequence>
<reference evidence="1 4" key="2">
    <citation type="submission" date="2019-06" db="EMBL/GenBank/DDBJ databases">
        <title>A comparative analysis of the Nautiliaceae.</title>
        <authorList>
            <person name="Grosche A."/>
            <person name="Smedile F."/>
            <person name="Vetriani C."/>
        </authorList>
    </citation>
    <scope>NUCLEOTIDE SEQUENCE [LARGE SCALE GENOMIC DNA]</scope>
    <source>
        <strain evidence="1 4">TB6</strain>
        <plasmid evidence="1 4">unnamed1</plasmid>
    </source>
</reference>
<dbReference type="AlphaFoldDB" id="A0AAJ4RB40"/>
<keyword evidence="1" id="KW-0614">Plasmid</keyword>
<keyword evidence="4" id="KW-1185">Reference proteome</keyword>
<evidence type="ECO:0000313" key="3">
    <source>
        <dbReference type="Proteomes" id="UP000272781"/>
    </source>
</evidence>
<name>A0AAJ4RB40_9BACT</name>
<accession>A0AAJ4RB40</accession>
<organism evidence="2 3">
    <name type="scientific">Caminibacter pacificus</name>
    <dbReference type="NCBI Taxonomy" id="1424653"/>
    <lineage>
        <taxon>Bacteria</taxon>
        <taxon>Pseudomonadati</taxon>
        <taxon>Campylobacterota</taxon>
        <taxon>Epsilonproteobacteria</taxon>
        <taxon>Nautiliales</taxon>
        <taxon>Nautiliaceae</taxon>
        <taxon>Caminibacter</taxon>
    </lineage>
</organism>
<evidence type="ECO:0000313" key="2">
    <source>
        <dbReference type="EMBL" id="ROR38776.1"/>
    </source>
</evidence>
<dbReference type="EMBL" id="RJVK01000006">
    <property type="protein sequence ID" value="ROR38776.1"/>
    <property type="molecule type" value="Genomic_DNA"/>
</dbReference>
<reference evidence="2 3" key="1">
    <citation type="submission" date="2018-11" db="EMBL/GenBank/DDBJ databases">
        <title>Genomic Encyclopedia of Type Strains, Phase IV (KMG-IV): sequencing the most valuable type-strain genomes for metagenomic binning, comparative biology and taxonomic classification.</title>
        <authorList>
            <person name="Goeker M."/>
        </authorList>
    </citation>
    <scope>NUCLEOTIDE SEQUENCE [LARGE SCALE GENOMIC DNA]</scope>
    <source>
        <strain evidence="2 3">DSM 27783</strain>
    </source>
</reference>
<dbReference type="Proteomes" id="UP000298805">
    <property type="component" value="Plasmid unnamed1"/>
</dbReference>